<dbReference type="Proteomes" id="UP000054342">
    <property type="component" value="Unassembled WGS sequence"/>
</dbReference>
<evidence type="ECO:0000256" key="2">
    <source>
        <dbReference type="ARBA" id="ARBA00022630"/>
    </source>
</evidence>
<reference evidence="8 9" key="1">
    <citation type="submission" date="2015-01" db="EMBL/GenBank/DDBJ databases">
        <title>The Genome Sequence of Exophiala xenobiotica CBS118157.</title>
        <authorList>
            <consortium name="The Broad Institute Genomics Platform"/>
            <person name="Cuomo C."/>
            <person name="de Hoog S."/>
            <person name="Gorbushina A."/>
            <person name="Stielow B."/>
            <person name="Teixiera M."/>
            <person name="Abouelleil A."/>
            <person name="Chapman S.B."/>
            <person name="Priest M."/>
            <person name="Young S.K."/>
            <person name="Wortman J."/>
            <person name="Nusbaum C."/>
            <person name="Birren B."/>
        </authorList>
    </citation>
    <scope>NUCLEOTIDE SEQUENCE [LARGE SCALE GENOMIC DNA]</scope>
    <source>
        <strain evidence="8 9">CBS 118157</strain>
    </source>
</reference>
<dbReference type="OrthoDB" id="7777654at2759"/>
<dbReference type="HOGENOM" id="CLU_019722_1_1_1"/>
<dbReference type="SUPFAM" id="SSF63380">
    <property type="entry name" value="Riboflavin synthase domain-like"/>
    <property type="match status" value="1"/>
</dbReference>
<dbReference type="PANTHER" id="PTHR46091">
    <property type="entry name" value="BLR7054 PROTEIN"/>
    <property type="match status" value="1"/>
</dbReference>
<dbReference type="InterPro" id="IPR036188">
    <property type="entry name" value="FAD/NAD-bd_sf"/>
</dbReference>
<dbReference type="CDD" id="cd00322">
    <property type="entry name" value="FNR_like"/>
    <property type="match status" value="1"/>
</dbReference>
<sequence length="760" mass="83444">MQKIMAEEWDAIVIGSGIGGMTAATLLAQVGNMRVLVLEKHSERGGLTHTFRRDGASWDVGVHYIGDMQPGSHVRGLFDFLSGKALTWNPMPADFERFIYPGLKLAQPSNPKQYEDRLIKRFPDEAAAIRRYFVDVMAAANWLSSGTFQAVLPWPLSFLLSQWRRFGSQKAMQTTGEYLNRQFVSAELKAVLASQWGDYGVPPNESAFALHATVVRHYLHGAWFPCGGASRIARTFEVGVEAHGGAVKVCQEVTCVLIEGSRVVGVKALDGRGVKRREVVYHAPIVISNAGAGPTYNTLLPTTGEIGRQTAEIRRVIDLLSDGISAVVVYLRLEKPVTTLGIHGENYWINTTFNHNDIDAQTAAILEGKPQHAYMSFPSAKSGDERFHTAEIIALIKPEVFSSWRGTMHGARGTQYIQLKQRISQGLIDLAETYVPGIKALVHYFEVSTPLSVEDFTSHTTGAFYGLKGTPKRYSSSVLSAPSPIAGLYLSGCDACNLGVTGAMMGGVVAASRIFGPLGFFRVMRAVRRGKSRMEIPVTETLSSHEKKCARLVSKNALTEFIWRLEFELDESIHCAPGQYAMVLVAPYEWRYYSIAGIEGKRFTLLVSTRTGGDGSIFARGIQPGQETKVELPYGSFQLQRNTHRKVFVATGTGIAPFLPMFEALASSSELESAELLFGCYHAEDDITHNFETLPRTTVCVDGDPSARGVFHGRVTDILTDLKFDPATTDFYICGIPAMMDSCRTILAHAAATQVLTEPF</sequence>
<name>A0A0D2F834_9EURO</name>
<keyword evidence="6" id="KW-0520">NAD</keyword>
<dbReference type="Pfam" id="PF01593">
    <property type="entry name" value="Amino_oxidase"/>
    <property type="match status" value="1"/>
</dbReference>
<evidence type="ECO:0000256" key="6">
    <source>
        <dbReference type="ARBA" id="ARBA00023027"/>
    </source>
</evidence>
<dbReference type="PRINTS" id="PR00410">
    <property type="entry name" value="PHEHYDRXLASE"/>
</dbReference>
<evidence type="ECO:0000256" key="5">
    <source>
        <dbReference type="ARBA" id="ARBA00022857"/>
    </source>
</evidence>
<dbReference type="Gene3D" id="2.40.30.10">
    <property type="entry name" value="Translation factors"/>
    <property type="match status" value="1"/>
</dbReference>
<evidence type="ECO:0000313" key="8">
    <source>
        <dbReference type="EMBL" id="KIW56209.1"/>
    </source>
</evidence>
<dbReference type="InterPro" id="IPR001433">
    <property type="entry name" value="OxRdtase_FAD/NAD-bd"/>
</dbReference>
<keyword evidence="9" id="KW-1185">Reference proteome</keyword>
<evidence type="ECO:0000313" key="9">
    <source>
        <dbReference type="Proteomes" id="UP000054342"/>
    </source>
</evidence>
<dbReference type="EMBL" id="KN847319">
    <property type="protein sequence ID" value="KIW56209.1"/>
    <property type="molecule type" value="Genomic_DNA"/>
</dbReference>
<gene>
    <name evidence="8" type="ORF">PV05_04887</name>
</gene>
<dbReference type="SUPFAM" id="SSF51905">
    <property type="entry name" value="FAD/NAD(P)-binding domain"/>
    <property type="match status" value="1"/>
</dbReference>
<keyword evidence="2" id="KW-0285">Flavoprotein</keyword>
<evidence type="ECO:0000259" key="7">
    <source>
        <dbReference type="PROSITE" id="PS51384"/>
    </source>
</evidence>
<dbReference type="PROSITE" id="PS51384">
    <property type="entry name" value="FAD_FR"/>
    <property type="match status" value="1"/>
</dbReference>
<organism evidence="8 9">
    <name type="scientific">Exophiala xenobiotica</name>
    <dbReference type="NCBI Taxonomy" id="348802"/>
    <lineage>
        <taxon>Eukaryota</taxon>
        <taxon>Fungi</taxon>
        <taxon>Dikarya</taxon>
        <taxon>Ascomycota</taxon>
        <taxon>Pezizomycotina</taxon>
        <taxon>Eurotiomycetes</taxon>
        <taxon>Chaetothyriomycetidae</taxon>
        <taxon>Chaetothyriales</taxon>
        <taxon>Herpotrichiellaceae</taxon>
        <taxon>Exophiala</taxon>
    </lineage>
</organism>
<dbReference type="InterPro" id="IPR017938">
    <property type="entry name" value="Riboflavin_synthase-like_b-brl"/>
</dbReference>
<keyword evidence="3" id="KW-0732">Signal</keyword>
<dbReference type="InterPro" id="IPR052206">
    <property type="entry name" value="Retinol_saturase"/>
</dbReference>
<dbReference type="InterPro" id="IPR002937">
    <property type="entry name" value="Amino_oxidase"/>
</dbReference>
<feature type="domain" description="FAD-binding FR-type" evidence="7">
    <location>
        <begin position="545"/>
        <end position="640"/>
    </location>
</feature>
<proteinExistence type="inferred from homology"/>
<dbReference type="RefSeq" id="XP_013316793.1">
    <property type="nucleotide sequence ID" value="XM_013461339.1"/>
</dbReference>
<evidence type="ECO:0000256" key="4">
    <source>
        <dbReference type="ARBA" id="ARBA00022827"/>
    </source>
</evidence>
<dbReference type="InterPro" id="IPR039261">
    <property type="entry name" value="FNR_nucleotide-bd"/>
</dbReference>
<dbReference type="GO" id="GO:0016491">
    <property type="term" value="F:oxidoreductase activity"/>
    <property type="evidence" value="ECO:0007669"/>
    <property type="project" value="InterPro"/>
</dbReference>
<protein>
    <recommendedName>
        <fullName evidence="7">FAD-binding FR-type domain-containing protein</fullName>
    </recommendedName>
</protein>
<dbReference type="InterPro" id="IPR017927">
    <property type="entry name" value="FAD-bd_FR_type"/>
</dbReference>
<accession>A0A0D2F834</accession>
<comment type="similarity">
    <text evidence="1">Belongs to the carotenoid/retinoid oxidoreductase family. CrtISO subfamily.</text>
</comment>
<dbReference type="SUPFAM" id="SSF52343">
    <property type="entry name" value="Ferredoxin reductase-like, C-terminal NADP-linked domain"/>
    <property type="match status" value="1"/>
</dbReference>
<dbReference type="GeneID" id="25326795"/>
<dbReference type="Pfam" id="PF00175">
    <property type="entry name" value="NAD_binding_1"/>
    <property type="match status" value="1"/>
</dbReference>
<dbReference type="AlphaFoldDB" id="A0A0D2F834"/>
<dbReference type="Gene3D" id="3.40.50.80">
    <property type="entry name" value="Nucleotide-binding domain of ferredoxin-NADP reductase (FNR) module"/>
    <property type="match status" value="1"/>
</dbReference>
<dbReference type="PANTHER" id="PTHR46091:SF3">
    <property type="entry name" value="AMINE OXIDASE DOMAIN-CONTAINING PROTEIN"/>
    <property type="match status" value="1"/>
</dbReference>
<keyword evidence="5" id="KW-0521">NADP</keyword>
<dbReference type="Gene3D" id="3.50.50.60">
    <property type="entry name" value="FAD/NAD(P)-binding domain"/>
    <property type="match status" value="2"/>
</dbReference>
<evidence type="ECO:0000256" key="3">
    <source>
        <dbReference type="ARBA" id="ARBA00022729"/>
    </source>
</evidence>
<keyword evidence="4" id="KW-0274">FAD</keyword>
<dbReference type="STRING" id="348802.A0A0D2F834"/>
<evidence type="ECO:0000256" key="1">
    <source>
        <dbReference type="ARBA" id="ARBA00005855"/>
    </source>
</evidence>